<feature type="transmembrane region" description="Helical" evidence="2">
    <location>
        <begin position="539"/>
        <end position="558"/>
    </location>
</feature>
<dbReference type="Pfam" id="PF06808">
    <property type="entry name" value="DctM"/>
    <property type="match status" value="1"/>
</dbReference>
<comment type="caution">
    <text evidence="4">The sequence shown here is derived from an EMBL/GenBank/DDBJ whole genome shotgun (WGS) entry which is preliminary data.</text>
</comment>
<reference evidence="4 5" key="1">
    <citation type="submission" date="2015-12" db="EMBL/GenBank/DDBJ databases">
        <title>Genome sequence of Tistrella mobilis MCCC 1A02139.</title>
        <authorList>
            <person name="Lu L."/>
            <person name="Lai Q."/>
            <person name="Shao Z."/>
            <person name="Qian P."/>
        </authorList>
    </citation>
    <scope>NUCLEOTIDE SEQUENCE [LARGE SCALE GENOMIC DNA]</scope>
    <source>
        <strain evidence="4 5">MCCC 1A02139</strain>
    </source>
</reference>
<feature type="transmembrane region" description="Helical" evidence="2">
    <location>
        <begin position="421"/>
        <end position="446"/>
    </location>
</feature>
<sequence>MSVITDGPARASAARSDTWTRTTRGLADACGLALMIFILATIALGELPLPVQRGAVLLLGAAAILFSTPTLPATWRSGRTGRLADRALTIVFLAAILAAMIYVFIDWFEMFSYRMGFPLPEDVMVFCATLIVTLEITRRACGMGMALLVVGFMGFVWAGPWLPGVLHHSSVRPEVALEEMFGQGGILGSSLGLMASMIYVFVLYGAVLRASGAGESIIRLAGRATRRVPGGPAQAAVVASMGFGSLSGSGPANVLATGSFTIPFMIRAGYRPAFAGAVEACASTIGQITPPVMGIVAFLMADITGIPYVTIVVASVLPCLLFYASISLRVLFAARARGMEAADARAAAELPPVDRGDVIQGLTVAASAGGIVALLASGYSPAYACLAGIAVIFLGGIWHAPMRMGPRVVIRVLIEAARDGLGLLAMCAAVGIILAVVNMTGIGLAFSKLVLAVGGDDLFMALLATMAASLVLGTGLPTTPAYLLLAFTVVPALTQLGLSVITAHLFIFYFGIMSAITPPVALSAFSAASISRVHPMRQAMAAVRLGATGFIIPFLMVYHPGVLIVDQAPLTVLTSTLACLVAVTALAAADQGWLIRRLHPGWRLLLAAAAFGLILPEALSTVAAVAALTLVMTVQIVLARRERAARPAALAAE</sequence>
<feature type="transmembrane region" description="Helical" evidence="2">
    <location>
        <begin position="146"/>
        <end position="166"/>
    </location>
</feature>
<dbReference type="EMBL" id="LPZR01000203">
    <property type="protein sequence ID" value="KYO50216.1"/>
    <property type="molecule type" value="Genomic_DNA"/>
</dbReference>
<feature type="transmembrane region" description="Helical" evidence="2">
    <location>
        <begin position="186"/>
        <end position="207"/>
    </location>
</feature>
<protein>
    <recommendedName>
        <fullName evidence="3">TRAP C4-dicarboxylate transport system permease DctM subunit domain-containing protein</fullName>
    </recommendedName>
</protein>
<dbReference type="AlphaFoldDB" id="A0A162K040"/>
<dbReference type="InterPro" id="IPR011853">
    <property type="entry name" value="TRAP_DctM-Dct_fused"/>
</dbReference>
<feature type="transmembrane region" description="Helical" evidence="2">
    <location>
        <begin position="458"/>
        <end position="476"/>
    </location>
</feature>
<keyword evidence="1" id="KW-0997">Cell inner membrane</keyword>
<evidence type="ECO:0000256" key="1">
    <source>
        <dbReference type="RuleBase" id="RU369079"/>
    </source>
</evidence>
<evidence type="ECO:0000256" key="2">
    <source>
        <dbReference type="SAM" id="Phobius"/>
    </source>
</evidence>
<comment type="function">
    <text evidence="1">Part of the tripartite ATP-independent periplasmic (TRAP) transport system.</text>
</comment>
<feature type="transmembrane region" description="Helical" evidence="2">
    <location>
        <begin position="87"/>
        <end position="105"/>
    </location>
</feature>
<dbReference type="InterPro" id="IPR010656">
    <property type="entry name" value="DctM"/>
</dbReference>
<dbReference type="GO" id="GO:0005886">
    <property type="term" value="C:plasma membrane"/>
    <property type="evidence" value="ECO:0007669"/>
    <property type="project" value="UniProtKB-SubCell"/>
</dbReference>
<evidence type="ECO:0000313" key="4">
    <source>
        <dbReference type="EMBL" id="KYO50216.1"/>
    </source>
</evidence>
<dbReference type="GO" id="GO:0022857">
    <property type="term" value="F:transmembrane transporter activity"/>
    <property type="evidence" value="ECO:0007669"/>
    <property type="project" value="UniProtKB-UniRule"/>
</dbReference>
<feature type="domain" description="TRAP C4-dicarboxylate transport system permease DctM subunit" evidence="3">
    <location>
        <begin position="131"/>
        <end position="566"/>
    </location>
</feature>
<name>A0A162K040_9PROT</name>
<keyword evidence="1" id="KW-1003">Cell membrane</keyword>
<keyword evidence="2" id="KW-1133">Transmembrane helix</keyword>
<feature type="transmembrane region" description="Helical" evidence="2">
    <location>
        <begin position="56"/>
        <end position="75"/>
    </location>
</feature>
<feature type="transmembrane region" description="Helical" evidence="2">
    <location>
        <begin position="117"/>
        <end position="134"/>
    </location>
</feature>
<organism evidence="4 5">
    <name type="scientific">Tistrella mobilis</name>
    <dbReference type="NCBI Taxonomy" id="171437"/>
    <lineage>
        <taxon>Bacteria</taxon>
        <taxon>Pseudomonadati</taxon>
        <taxon>Pseudomonadota</taxon>
        <taxon>Alphaproteobacteria</taxon>
        <taxon>Geminicoccales</taxon>
        <taxon>Geminicoccaceae</taxon>
        <taxon>Tistrella</taxon>
    </lineage>
</organism>
<keyword evidence="1" id="KW-0813">Transport</keyword>
<dbReference type="RefSeq" id="WP_062768572.1">
    <property type="nucleotide sequence ID" value="NZ_CP121045.1"/>
</dbReference>
<keyword evidence="2" id="KW-0472">Membrane</keyword>
<dbReference type="GeneID" id="97240217"/>
<feature type="transmembrane region" description="Helical" evidence="2">
    <location>
        <begin position="306"/>
        <end position="332"/>
    </location>
</feature>
<dbReference type="NCBIfam" id="TIGR02123">
    <property type="entry name" value="TRAP_fused"/>
    <property type="match status" value="1"/>
</dbReference>
<feature type="transmembrane region" description="Helical" evidence="2">
    <location>
        <begin position="507"/>
        <end position="527"/>
    </location>
</feature>
<evidence type="ECO:0000313" key="5">
    <source>
        <dbReference type="Proteomes" id="UP000075787"/>
    </source>
</evidence>
<dbReference type="PANTHER" id="PTHR43849">
    <property type="entry name" value="BLL3936 PROTEIN"/>
    <property type="match status" value="1"/>
</dbReference>
<keyword evidence="2" id="KW-0812">Transmembrane</keyword>
<dbReference type="Proteomes" id="UP000075787">
    <property type="component" value="Unassembled WGS sequence"/>
</dbReference>
<gene>
    <name evidence="4" type="ORF">AUP44_13830</name>
</gene>
<comment type="subcellular location">
    <subcellularLocation>
        <location evidence="1">Cell inner membrane</location>
        <topology evidence="1">Multi-pass membrane protein</topology>
    </subcellularLocation>
</comment>
<dbReference type="PANTHER" id="PTHR43849:SF2">
    <property type="entry name" value="BLL3936 PROTEIN"/>
    <property type="match status" value="1"/>
</dbReference>
<dbReference type="OrthoDB" id="9759894at2"/>
<proteinExistence type="predicted"/>
<feature type="transmembrane region" description="Helical" evidence="2">
    <location>
        <begin position="570"/>
        <end position="589"/>
    </location>
</feature>
<evidence type="ECO:0000259" key="3">
    <source>
        <dbReference type="Pfam" id="PF06808"/>
    </source>
</evidence>
<feature type="transmembrane region" description="Helical" evidence="2">
    <location>
        <begin position="25"/>
        <end position="44"/>
    </location>
</feature>
<accession>A0A162K040</accession>
<feature type="transmembrane region" description="Helical" evidence="2">
    <location>
        <begin position="381"/>
        <end position="400"/>
    </location>
</feature>